<dbReference type="SUPFAM" id="SSF52540">
    <property type="entry name" value="P-loop containing nucleoside triphosphate hydrolases"/>
    <property type="match status" value="1"/>
</dbReference>
<evidence type="ECO:0000313" key="4">
    <source>
        <dbReference type="EMBL" id="GFG78711.1"/>
    </source>
</evidence>
<name>A0ABQ1C2R3_9MYCO</name>
<reference evidence="4 5" key="1">
    <citation type="journal article" date="2019" name="Emerg. Microbes Infect.">
        <title>Comprehensive subspecies identification of 175 nontuberculous mycobacteria species based on 7547 genomic profiles.</title>
        <authorList>
            <person name="Matsumoto Y."/>
            <person name="Kinjo T."/>
            <person name="Motooka D."/>
            <person name="Nabeya D."/>
            <person name="Jung N."/>
            <person name="Uechi K."/>
            <person name="Horii T."/>
            <person name="Iida T."/>
            <person name="Fujita J."/>
            <person name="Nakamura S."/>
        </authorList>
    </citation>
    <scope>NUCLEOTIDE SEQUENCE [LARGE SCALE GENOMIC DNA]</scope>
    <source>
        <strain evidence="4 5">JCM 18565</strain>
    </source>
</reference>
<dbReference type="InterPro" id="IPR000863">
    <property type="entry name" value="Sulfotransferase_dom"/>
</dbReference>
<dbReference type="Proteomes" id="UP000465240">
    <property type="component" value="Unassembled WGS sequence"/>
</dbReference>
<dbReference type="PANTHER" id="PTHR11783">
    <property type="entry name" value="SULFOTRANSFERASE SULT"/>
    <property type="match status" value="1"/>
</dbReference>
<sequence>MTDMTRVLYRSLMSDNLRWDALRLREGDIIISTPSKCGMTWMQRLVSLLVFDGPALPGPLSTVSPWFDQTIRPLDEVVGVLEAQTHRRFMKTHTPLDGLVLDDRVTYICVGRDPRDAAVSMLFQTANMDRDRMRTLHDAAVPAHHRHGPPGPQPVHEPAERGPIEEFRDWMEGPAHPPPGVGFAPPRGIGTLANILDQFGKTWERRQLPNVALFHYADLQQDLVGEFIRLGAVLGYDVSQDRARELARHASLDAMRSRAEEVAPNTTDGMWHSNERFFRNGGCGEWQHYFGPAEYRRYNDRINQLAPPDLLAWAHEGRRGYDPADLARLPG</sequence>
<accession>A0ABQ1C2R3</accession>
<protein>
    <submittedName>
        <fullName evidence="4">Glycolipid sulfotransferase</fullName>
    </submittedName>
</protein>
<keyword evidence="5" id="KW-1185">Reference proteome</keyword>
<evidence type="ECO:0000313" key="5">
    <source>
        <dbReference type="Proteomes" id="UP000465240"/>
    </source>
</evidence>
<evidence type="ECO:0000256" key="2">
    <source>
        <dbReference type="ARBA" id="ARBA00022679"/>
    </source>
</evidence>
<comment type="caution">
    <text evidence="4">The sequence shown here is derived from an EMBL/GenBank/DDBJ whole genome shotgun (WGS) entry which is preliminary data.</text>
</comment>
<dbReference type="Pfam" id="PF00685">
    <property type="entry name" value="Sulfotransfer_1"/>
    <property type="match status" value="1"/>
</dbReference>
<feature type="domain" description="Sulfotransferase" evidence="3">
    <location>
        <begin position="27"/>
        <end position="304"/>
    </location>
</feature>
<dbReference type="Gene3D" id="3.40.50.300">
    <property type="entry name" value="P-loop containing nucleotide triphosphate hydrolases"/>
    <property type="match status" value="1"/>
</dbReference>
<keyword evidence="2" id="KW-0808">Transferase</keyword>
<evidence type="ECO:0000256" key="1">
    <source>
        <dbReference type="ARBA" id="ARBA00005771"/>
    </source>
</evidence>
<dbReference type="EMBL" id="BLKX01000001">
    <property type="protein sequence ID" value="GFG78711.1"/>
    <property type="molecule type" value="Genomic_DNA"/>
</dbReference>
<gene>
    <name evidence="4" type="ORF">MPRG_19870</name>
</gene>
<proteinExistence type="inferred from homology"/>
<dbReference type="InterPro" id="IPR027417">
    <property type="entry name" value="P-loop_NTPase"/>
</dbReference>
<evidence type="ECO:0000259" key="3">
    <source>
        <dbReference type="Pfam" id="PF00685"/>
    </source>
</evidence>
<comment type="similarity">
    <text evidence="1">Belongs to the sulfotransferase 1 family.</text>
</comment>
<organism evidence="4 5">
    <name type="scientific">Mycobacterium paragordonae</name>
    <dbReference type="NCBI Taxonomy" id="1389713"/>
    <lineage>
        <taxon>Bacteria</taxon>
        <taxon>Bacillati</taxon>
        <taxon>Actinomycetota</taxon>
        <taxon>Actinomycetes</taxon>
        <taxon>Mycobacteriales</taxon>
        <taxon>Mycobacteriaceae</taxon>
        <taxon>Mycobacterium</taxon>
    </lineage>
</organism>